<reference evidence="3" key="1">
    <citation type="submission" date="2015-06" db="EMBL/GenBank/DDBJ databases">
        <title>Expansion of signal transduction pathways in fungi by whole-genome duplication.</title>
        <authorList>
            <consortium name="DOE Joint Genome Institute"/>
            <person name="Corrochano L.M."/>
            <person name="Kuo A."/>
            <person name="Marcet-Houben M."/>
            <person name="Polaino S."/>
            <person name="Salamov A."/>
            <person name="Villalobos J.M."/>
            <person name="Alvarez M.I."/>
            <person name="Avalos J."/>
            <person name="Benito E.P."/>
            <person name="Benoit I."/>
            <person name="Burger G."/>
            <person name="Camino L.P."/>
            <person name="Canovas D."/>
            <person name="Cerda-Olmedo E."/>
            <person name="Cheng J.-F."/>
            <person name="Dominguez A."/>
            <person name="Elias M."/>
            <person name="Eslava A.P."/>
            <person name="Glaser F."/>
            <person name="Grimwood J."/>
            <person name="Gutierrez G."/>
            <person name="Heitman J."/>
            <person name="Henrissat B."/>
            <person name="Iturriaga E.A."/>
            <person name="Lang B.F."/>
            <person name="Lavin J.L."/>
            <person name="Lee S."/>
            <person name="Li W."/>
            <person name="Lindquist E."/>
            <person name="Lopez-Garcia S."/>
            <person name="Luque E.M."/>
            <person name="Marcos A.T."/>
            <person name="Martin J."/>
            <person name="McCluskey K."/>
            <person name="Medina H.R."/>
            <person name="Miralles-Duran A."/>
            <person name="Miyazaki A."/>
            <person name="Munoz-Torres E."/>
            <person name="Oguiza J.A."/>
            <person name="Ohm R."/>
            <person name="Olmedo M."/>
            <person name="Orejas M."/>
            <person name="Ortiz-Castellanos L."/>
            <person name="Pisabarro A.G."/>
            <person name="Rodriguez-Romero J."/>
            <person name="Ruiz-Herrera J."/>
            <person name="Ruiz-Vazquez R."/>
            <person name="Sanz C."/>
            <person name="Schackwitz W."/>
            <person name="Schmutz J."/>
            <person name="Shahriari M."/>
            <person name="Shelest E."/>
            <person name="Silva-Franco F."/>
            <person name="Soanes D."/>
            <person name="Syed K."/>
            <person name="Tagua V.G."/>
            <person name="Talbot N.J."/>
            <person name="Thon M."/>
            <person name="De vries R.P."/>
            <person name="Wiebenga A."/>
            <person name="Yadav J.S."/>
            <person name="Braun E.L."/>
            <person name="Baker S."/>
            <person name="Garre V."/>
            <person name="Horwitz B."/>
            <person name="Torres-Martinez S."/>
            <person name="Idnurm A."/>
            <person name="Herrera-Estrella A."/>
            <person name="Gabaldon T."/>
            <person name="Grigoriev I.V."/>
        </authorList>
    </citation>
    <scope>NUCLEOTIDE SEQUENCE [LARGE SCALE GENOMIC DNA]</scope>
    <source>
        <strain evidence="3">NRRL 1555(-)</strain>
    </source>
</reference>
<protein>
    <submittedName>
        <fullName evidence="2">Uncharacterized protein</fullName>
    </submittedName>
</protein>
<dbReference type="EMBL" id="KV440977">
    <property type="protein sequence ID" value="OAD75494.1"/>
    <property type="molecule type" value="Genomic_DNA"/>
</dbReference>
<feature type="compositionally biased region" description="Low complexity" evidence="1">
    <location>
        <begin position="41"/>
        <end position="51"/>
    </location>
</feature>
<evidence type="ECO:0000313" key="3">
    <source>
        <dbReference type="Proteomes" id="UP000077315"/>
    </source>
</evidence>
<evidence type="ECO:0000313" key="2">
    <source>
        <dbReference type="EMBL" id="OAD75494.1"/>
    </source>
</evidence>
<feature type="compositionally biased region" description="Polar residues" evidence="1">
    <location>
        <begin position="52"/>
        <end position="62"/>
    </location>
</feature>
<feature type="region of interest" description="Disordered" evidence="1">
    <location>
        <begin position="39"/>
        <end position="74"/>
    </location>
</feature>
<dbReference type="RefSeq" id="XP_018293534.1">
    <property type="nucleotide sequence ID" value="XM_018435467.1"/>
</dbReference>
<dbReference type="InParanoid" id="A0A167NAH8"/>
<gene>
    <name evidence="2" type="ORF">PHYBLDRAFT_166735</name>
</gene>
<dbReference type="OrthoDB" id="273230at2759"/>
<proteinExistence type="predicted"/>
<evidence type="ECO:0000256" key="1">
    <source>
        <dbReference type="SAM" id="MobiDB-lite"/>
    </source>
</evidence>
<dbReference type="VEuPathDB" id="FungiDB:PHYBLDRAFT_166735"/>
<dbReference type="GeneID" id="28996373"/>
<dbReference type="AlphaFoldDB" id="A0A167NAH8"/>
<sequence>MPFSKQPSSLRSKWCSLKSRFSADPLTISTKRRTSDCSCCSNQSSTSSASTYLPTPTDSPQTEHSHTHKRKLSDSLTLMSDHSTKAERLFSSIPNLFRRPNSLPPSPTLDIAKETAGVNELYAYALDEINYARDSVGSPYYPGDLETTREAIDNYNRAFDTLVQQTTDMWFRNYIESQLRPRLDYLERTYNSLPDSINEEDSIEPSYSYYTTAIDLY</sequence>
<organism evidence="2 3">
    <name type="scientific">Phycomyces blakesleeanus (strain ATCC 8743b / DSM 1359 / FGSC 10004 / NBRC 33097 / NRRL 1555)</name>
    <dbReference type="NCBI Taxonomy" id="763407"/>
    <lineage>
        <taxon>Eukaryota</taxon>
        <taxon>Fungi</taxon>
        <taxon>Fungi incertae sedis</taxon>
        <taxon>Mucoromycota</taxon>
        <taxon>Mucoromycotina</taxon>
        <taxon>Mucoromycetes</taxon>
        <taxon>Mucorales</taxon>
        <taxon>Phycomycetaceae</taxon>
        <taxon>Phycomyces</taxon>
    </lineage>
</organism>
<accession>A0A167NAH8</accession>
<dbReference type="Proteomes" id="UP000077315">
    <property type="component" value="Unassembled WGS sequence"/>
</dbReference>
<keyword evidence="3" id="KW-1185">Reference proteome</keyword>
<name>A0A167NAH8_PHYB8</name>